<dbReference type="PANTHER" id="PTHR14413">
    <property type="entry name" value="RIBOSOMAL PROTEIN L17"/>
    <property type="match status" value="1"/>
</dbReference>
<dbReference type="InterPro" id="IPR000456">
    <property type="entry name" value="Ribosomal_bL17"/>
</dbReference>
<dbReference type="GO" id="GO:0003735">
    <property type="term" value="F:structural constituent of ribosome"/>
    <property type="evidence" value="ECO:0007669"/>
    <property type="project" value="InterPro"/>
</dbReference>
<evidence type="ECO:0000256" key="1">
    <source>
        <dbReference type="ARBA" id="ARBA00008777"/>
    </source>
</evidence>
<dbReference type="AlphaFoldDB" id="A0A1V5SCN5"/>
<evidence type="ECO:0000256" key="3">
    <source>
        <dbReference type="ARBA" id="ARBA00023274"/>
    </source>
</evidence>
<organism evidence="5">
    <name type="scientific">candidate division WS2 bacterium ADurb.Bin280</name>
    <dbReference type="NCBI Taxonomy" id="1852829"/>
    <lineage>
        <taxon>Bacteria</taxon>
        <taxon>candidate division WS2</taxon>
    </lineage>
</organism>
<accession>A0A1V5SCN5</accession>
<sequence>MRKVKLSLKNQARDRAGRNLLSSLIVYGEIETTLPKAKFLKSKAEAFFAKLASIDNLSRIRLSKSVLYSPADEKVHEIAFESIRIFKLSHRFGDNAPMARVVLKLKDDTAKDKKAENSKEKKTGGAK</sequence>
<dbReference type="InterPro" id="IPR036373">
    <property type="entry name" value="Ribosomal_bL17_sf"/>
</dbReference>
<protein>
    <recommendedName>
        <fullName evidence="4">50S ribosomal protein L17</fullName>
    </recommendedName>
</protein>
<comment type="similarity">
    <text evidence="1">Belongs to the bacterial ribosomal protein bL17 family.</text>
</comment>
<keyword evidence="3" id="KW-0687">Ribonucleoprotein</keyword>
<gene>
    <name evidence="5" type="primary">rplQ</name>
    <name evidence="5" type="ORF">BWY43_00727</name>
</gene>
<evidence type="ECO:0000313" key="5">
    <source>
        <dbReference type="EMBL" id="OQA51971.1"/>
    </source>
</evidence>
<keyword evidence="2 5" id="KW-0689">Ribosomal protein</keyword>
<proteinExistence type="inferred from homology"/>
<dbReference type="GO" id="GO:0015934">
    <property type="term" value="C:large ribosomal subunit"/>
    <property type="evidence" value="ECO:0007669"/>
    <property type="project" value="TreeGrafter"/>
</dbReference>
<dbReference type="GO" id="GO:0006412">
    <property type="term" value="P:translation"/>
    <property type="evidence" value="ECO:0007669"/>
    <property type="project" value="InterPro"/>
</dbReference>
<dbReference type="SUPFAM" id="SSF64263">
    <property type="entry name" value="Prokaryotic ribosomal protein L17"/>
    <property type="match status" value="1"/>
</dbReference>
<evidence type="ECO:0000256" key="4">
    <source>
        <dbReference type="ARBA" id="ARBA00035494"/>
    </source>
</evidence>
<dbReference type="Pfam" id="PF01196">
    <property type="entry name" value="Ribosomal_L17"/>
    <property type="match status" value="1"/>
</dbReference>
<comment type="caution">
    <text evidence="5">The sequence shown here is derived from an EMBL/GenBank/DDBJ whole genome shotgun (WGS) entry which is preliminary data.</text>
</comment>
<reference evidence="5" key="1">
    <citation type="submission" date="2017-02" db="EMBL/GenBank/DDBJ databases">
        <title>Delving into the versatile metabolic prowess of the omnipresent phylum Bacteroidetes.</title>
        <authorList>
            <person name="Nobu M.K."/>
            <person name="Mei R."/>
            <person name="Narihiro T."/>
            <person name="Kuroda K."/>
            <person name="Liu W.-T."/>
        </authorList>
    </citation>
    <scope>NUCLEOTIDE SEQUENCE</scope>
    <source>
        <strain evidence="5">ADurb.Bin280</strain>
    </source>
</reference>
<evidence type="ECO:0000256" key="2">
    <source>
        <dbReference type="ARBA" id="ARBA00022980"/>
    </source>
</evidence>
<name>A0A1V5SCN5_9BACT</name>
<dbReference type="EMBL" id="MWBO01000054">
    <property type="protein sequence ID" value="OQA51971.1"/>
    <property type="molecule type" value="Genomic_DNA"/>
</dbReference>
<dbReference type="Gene3D" id="3.90.1030.10">
    <property type="entry name" value="Ribosomal protein L17"/>
    <property type="match status" value="1"/>
</dbReference>
<dbReference type="PANTHER" id="PTHR14413:SF16">
    <property type="entry name" value="LARGE RIBOSOMAL SUBUNIT PROTEIN BL17M"/>
    <property type="match status" value="1"/>
</dbReference>
<dbReference type="Proteomes" id="UP000485367">
    <property type="component" value="Unassembled WGS sequence"/>
</dbReference>